<gene>
    <name evidence="1" type="ORF">RND81_02G115900</name>
</gene>
<dbReference type="AlphaFoldDB" id="A0AAW1MS40"/>
<dbReference type="EMBL" id="JBDFQZ010000002">
    <property type="protein sequence ID" value="KAK9749295.1"/>
    <property type="molecule type" value="Genomic_DNA"/>
</dbReference>
<evidence type="ECO:0000313" key="1">
    <source>
        <dbReference type="EMBL" id="KAK9749295.1"/>
    </source>
</evidence>
<evidence type="ECO:0000313" key="2">
    <source>
        <dbReference type="Proteomes" id="UP001443914"/>
    </source>
</evidence>
<comment type="caution">
    <text evidence="1">The sequence shown here is derived from an EMBL/GenBank/DDBJ whole genome shotgun (WGS) entry which is preliminary data.</text>
</comment>
<sequence>MIIIDHRHQLLSLSTDALLAVRYSTTTVLLSCKNSVTTPTNLRRRRRTSLPGFTVARRLLSLTGATSDEHSPPLHIRFLRRRSRPDTGHAAPSLRRTYLFPPQI</sequence>
<accession>A0AAW1MS40</accession>
<organism evidence="1 2">
    <name type="scientific">Saponaria officinalis</name>
    <name type="common">Common soapwort</name>
    <name type="synonym">Lychnis saponaria</name>
    <dbReference type="NCBI Taxonomy" id="3572"/>
    <lineage>
        <taxon>Eukaryota</taxon>
        <taxon>Viridiplantae</taxon>
        <taxon>Streptophyta</taxon>
        <taxon>Embryophyta</taxon>
        <taxon>Tracheophyta</taxon>
        <taxon>Spermatophyta</taxon>
        <taxon>Magnoliopsida</taxon>
        <taxon>eudicotyledons</taxon>
        <taxon>Gunneridae</taxon>
        <taxon>Pentapetalae</taxon>
        <taxon>Caryophyllales</taxon>
        <taxon>Caryophyllaceae</taxon>
        <taxon>Caryophylleae</taxon>
        <taxon>Saponaria</taxon>
    </lineage>
</organism>
<reference evidence="1" key="1">
    <citation type="submission" date="2024-03" db="EMBL/GenBank/DDBJ databases">
        <title>WGS assembly of Saponaria officinalis var. Norfolk2.</title>
        <authorList>
            <person name="Jenkins J."/>
            <person name="Shu S."/>
            <person name="Grimwood J."/>
            <person name="Barry K."/>
            <person name="Goodstein D."/>
            <person name="Schmutz J."/>
            <person name="Leebens-Mack J."/>
            <person name="Osbourn A."/>
        </authorList>
    </citation>
    <scope>NUCLEOTIDE SEQUENCE [LARGE SCALE GENOMIC DNA]</scope>
    <source>
        <strain evidence="1">JIC</strain>
    </source>
</reference>
<dbReference type="Proteomes" id="UP001443914">
    <property type="component" value="Unassembled WGS sequence"/>
</dbReference>
<name>A0AAW1MS40_SAPOF</name>
<proteinExistence type="predicted"/>
<keyword evidence="2" id="KW-1185">Reference proteome</keyword>
<protein>
    <submittedName>
        <fullName evidence="1">Uncharacterized protein</fullName>
    </submittedName>
</protein>